<protein>
    <recommendedName>
        <fullName evidence="4">Secreted protein</fullName>
    </recommendedName>
</protein>
<evidence type="ECO:0000256" key="1">
    <source>
        <dbReference type="SAM" id="SignalP"/>
    </source>
</evidence>
<feature type="chain" id="PRO_5039666734" description="Secreted protein" evidence="1">
    <location>
        <begin position="27"/>
        <end position="116"/>
    </location>
</feature>
<reference evidence="2" key="2">
    <citation type="submission" date="2020-09" db="EMBL/GenBank/DDBJ databases">
        <authorList>
            <person name="Sun Q."/>
            <person name="Ohkuma M."/>
        </authorList>
    </citation>
    <scope>NUCLEOTIDE SEQUENCE</scope>
    <source>
        <strain evidence="2">JCM 4477</strain>
    </source>
</reference>
<dbReference type="EMBL" id="BNBI01000019">
    <property type="protein sequence ID" value="GHF29982.1"/>
    <property type="molecule type" value="Genomic_DNA"/>
</dbReference>
<evidence type="ECO:0000313" key="2">
    <source>
        <dbReference type="EMBL" id="GHF29982.1"/>
    </source>
</evidence>
<accession>A0A919AX57</accession>
<proteinExistence type="predicted"/>
<organism evidence="2 3">
    <name type="scientific">Streptomyces fumanus</name>
    <dbReference type="NCBI Taxonomy" id="67302"/>
    <lineage>
        <taxon>Bacteria</taxon>
        <taxon>Bacillati</taxon>
        <taxon>Actinomycetota</taxon>
        <taxon>Actinomycetes</taxon>
        <taxon>Kitasatosporales</taxon>
        <taxon>Streptomycetaceae</taxon>
        <taxon>Streptomyces</taxon>
    </lineage>
</organism>
<dbReference type="RefSeq" id="WP_190207989.1">
    <property type="nucleotide sequence ID" value="NZ_BNBI01000019.1"/>
</dbReference>
<dbReference type="Proteomes" id="UP000630718">
    <property type="component" value="Unassembled WGS sequence"/>
</dbReference>
<comment type="caution">
    <text evidence="2">The sequence shown here is derived from an EMBL/GenBank/DDBJ whole genome shotgun (WGS) entry which is preliminary data.</text>
</comment>
<gene>
    <name evidence="2" type="ORF">GCM10018772_64330</name>
</gene>
<keyword evidence="3" id="KW-1185">Reference proteome</keyword>
<reference evidence="2" key="1">
    <citation type="journal article" date="2014" name="Int. J. Syst. Evol. Microbiol.">
        <title>Complete genome sequence of Corynebacterium casei LMG S-19264T (=DSM 44701T), isolated from a smear-ripened cheese.</title>
        <authorList>
            <consortium name="US DOE Joint Genome Institute (JGI-PGF)"/>
            <person name="Walter F."/>
            <person name="Albersmeier A."/>
            <person name="Kalinowski J."/>
            <person name="Ruckert C."/>
        </authorList>
    </citation>
    <scope>NUCLEOTIDE SEQUENCE</scope>
    <source>
        <strain evidence="2">JCM 4477</strain>
    </source>
</reference>
<evidence type="ECO:0008006" key="4">
    <source>
        <dbReference type="Google" id="ProtNLM"/>
    </source>
</evidence>
<keyword evidence="1" id="KW-0732">Signal</keyword>
<name>A0A919AX57_9ACTN</name>
<dbReference type="AlphaFoldDB" id="A0A919AX57"/>
<feature type="signal peptide" evidence="1">
    <location>
        <begin position="1"/>
        <end position="26"/>
    </location>
</feature>
<evidence type="ECO:0000313" key="3">
    <source>
        <dbReference type="Proteomes" id="UP000630718"/>
    </source>
</evidence>
<sequence>MRLYRRLAAATAAVLFVIAVPYEALSSSPAREDPGADPFGAACRVRTAGSRVTAYCHNPYPEPDRLQLHIECLRWWDLDGDSAPVTAGPATTVRLTGRCWHEVGAVWVSHARAGAR</sequence>